<dbReference type="PANTHER" id="PTHR13754">
    <property type="entry name" value="METALLO-BETA-LACTAMASE SUPERFAMILY PROTEIN"/>
    <property type="match status" value="1"/>
</dbReference>
<dbReference type="InterPro" id="IPR052926">
    <property type="entry name" value="Metallo-beta-lactamase_dom"/>
</dbReference>
<dbReference type="EMBL" id="LAZR01016357">
    <property type="protein sequence ID" value="KKM04863.1"/>
    <property type="molecule type" value="Genomic_DNA"/>
</dbReference>
<evidence type="ECO:0000259" key="1">
    <source>
        <dbReference type="Pfam" id="PF00753"/>
    </source>
</evidence>
<gene>
    <name evidence="2" type="ORF">LCGC14_1759960</name>
</gene>
<organism evidence="2">
    <name type="scientific">marine sediment metagenome</name>
    <dbReference type="NCBI Taxonomy" id="412755"/>
    <lineage>
        <taxon>unclassified sequences</taxon>
        <taxon>metagenomes</taxon>
        <taxon>ecological metagenomes</taxon>
    </lineage>
</organism>
<sequence length="254" mass="28769">NIEALGVKYDEIEKIILSHGHFDHFGGLTAIIPKLNEGSKIYLHKTCFDQYHIIFNLTEKRIPVNELSSNLEELTREGRIKHRKLERLDRDVIYDLANKNAVEIIETSKSMQIHEGIIASGEIEILDKDEVSKGFYSEKNPKLFEEHTFRDEISLYINIEDKGLVILTGCGHVGIVNTIKHAQKITRIKKVHAIIGGFHKENLSSEAIKSAVGFIEQLDPKVTCGVHCTGFEFNRAMRNHASHTLGVVGTEFRL</sequence>
<dbReference type="InterPro" id="IPR036866">
    <property type="entry name" value="RibonucZ/Hydroxyglut_hydro"/>
</dbReference>
<dbReference type="CDD" id="cd07713">
    <property type="entry name" value="DHPS-like_MBL-fold"/>
    <property type="match status" value="1"/>
</dbReference>
<dbReference type="SUPFAM" id="SSF56281">
    <property type="entry name" value="Metallo-hydrolase/oxidoreductase"/>
    <property type="match status" value="1"/>
</dbReference>
<proteinExistence type="predicted"/>
<comment type="caution">
    <text evidence="2">The sequence shown here is derived from an EMBL/GenBank/DDBJ whole genome shotgun (WGS) entry which is preliminary data.</text>
</comment>
<accession>A0A0F9K109</accession>
<dbReference type="Pfam" id="PF00753">
    <property type="entry name" value="Lactamase_B"/>
    <property type="match status" value="1"/>
</dbReference>
<reference evidence="2" key="1">
    <citation type="journal article" date="2015" name="Nature">
        <title>Complex archaea that bridge the gap between prokaryotes and eukaryotes.</title>
        <authorList>
            <person name="Spang A."/>
            <person name="Saw J.H."/>
            <person name="Jorgensen S.L."/>
            <person name="Zaremba-Niedzwiedzka K."/>
            <person name="Martijn J."/>
            <person name="Lind A.E."/>
            <person name="van Eijk R."/>
            <person name="Schleper C."/>
            <person name="Guy L."/>
            <person name="Ettema T.J."/>
        </authorList>
    </citation>
    <scope>NUCLEOTIDE SEQUENCE</scope>
</reference>
<feature type="non-terminal residue" evidence="2">
    <location>
        <position position="1"/>
    </location>
</feature>
<dbReference type="AlphaFoldDB" id="A0A0F9K109"/>
<dbReference type="Gene3D" id="3.60.15.10">
    <property type="entry name" value="Ribonuclease Z/Hydroxyacylglutathione hydrolase-like"/>
    <property type="match status" value="1"/>
</dbReference>
<protein>
    <recommendedName>
        <fullName evidence="1">Metallo-beta-lactamase domain-containing protein</fullName>
    </recommendedName>
</protein>
<feature type="domain" description="Metallo-beta-lactamase" evidence="1">
    <location>
        <begin position="4"/>
        <end position="42"/>
    </location>
</feature>
<dbReference type="PANTHER" id="PTHR13754:SF13">
    <property type="entry name" value="METALLO-BETA-LACTAMASE SUPERFAMILY PROTEIN (AFU_ORTHOLOGUE AFUA_3G07630)"/>
    <property type="match status" value="1"/>
</dbReference>
<evidence type="ECO:0000313" key="2">
    <source>
        <dbReference type="EMBL" id="KKM04863.1"/>
    </source>
</evidence>
<name>A0A0F9K109_9ZZZZ</name>
<dbReference type="GO" id="GO:0016740">
    <property type="term" value="F:transferase activity"/>
    <property type="evidence" value="ECO:0007669"/>
    <property type="project" value="TreeGrafter"/>
</dbReference>
<dbReference type="InterPro" id="IPR041712">
    <property type="entry name" value="DHPS-like_MBL-fold"/>
</dbReference>
<dbReference type="InterPro" id="IPR001279">
    <property type="entry name" value="Metallo-B-lactamas"/>
</dbReference>